<dbReference type="EMBL" id="UGQA01000001">
    <property type="protein sequence ID" value="STY95468.1"/>
    <property type="molecule type" value="Genomic_DNA"/>
</dbReference>
<dbReference type="AlphaFoldDB" id="A0A378Q5J0"/>
<dbReference type="Proteomes" id="UP000255193">
    <property type="component" value="Unassembled WGS sequence"/>
</dbReference>
<dbReference type="PROSITE" id="PS51257">
    <property type="entry name" value="PROKAR_LIPOPROTEIN"/>
    <property type="match status" value="1"/>
</dbReference>
<evidence type="ECO:0000313" key="1">
    <source>
        <dbReference type="EMBL" id="STY95468.1"/>
    </source>
</evidence>
<reference evidence="1 2" key="1">
    <citation type="submission" date="2018-06" db="EMBL/GenBank/DDBJ databases">
        <authorList>
            <consortium name="Pathogen Informatics"/>
            <person name="Doyle S."/>
        </authorList>
    </citation>
    <scope>NUCLEOTIDE SEQUENCE [LARGE SCALE GENOMIC DNA]</scope>
    <source>
        <strain evidence="1 2">NCTC11091</strain>
    </source>
</reference>
<proteinExistence type="predicted"/>
<evidence type="ECO:0008006" key="3">
    <source>
        <dbReference type="Google" id="ProtNLM"/>
    </source>
</evidence>
<protein>
    <recommendedName>
        <fullName evidence="3">Lipoprotein</fullName>
    </recommendedName>
</protein>
<evidence type="ECO:0000313" key="2">
    <source>
        <dbReference type="Proteomes" id="UP000255193"/>
    </source>
</evidence>
<organism evidence="1 2">
    <name type="scientific">Faucicola atlantae</name>
    <dbReference type="NCBI Taxonomy" id="34059"/>
    <lineage>
        <taxon>Bacteria</taxon>
        <taxon>Pseudomonadati</taxon>
        <taxon>Pseudomonadota</taxon>
        <taxon>Gammaproteobacteria</taxon>
        <taxon>Moraxellales</taxon>
        <taxon>Moraxellaceae</taxon>
        <taxon>Faucicola</taxon>
    </lineage>
</organism>
<accession>A0A378Q5J0</accession>
<gene>
    <name evidence="1" type="ORF">NCTC11091_01262</name>
</gene>
<sequence length="46" mass="5047">MLNVKRIHGWKMAIGLGMLLAVLTGASGCQAYPQHYDSPIPIRLPQ</sequence>
<name>A0A378Q5J0_9GAMM</name>